<dbReference type="SUPFAM" id="SSF47336">
    <property type="entry name" value="ACP-like"/>
    <property type="match status" value="1"/>
</dbReference>
<dbReference type="Pfam" id="PF00550">
    <property type="entry name" value="PP-binding"/>
    <property type="match status" value="1"/>
</dbReference>
<dbReference type="EMBL" id="CP001700">
    <property type="protein sequence ID" value="ACU72377.1"/>
    <property type="molecule type" value="Genomic_DNA"/>
</dbReference>
<organism evidence="2 3">
    <name type="scientific">Catenulispora acidiphila (strain DSM 44928 / JCM 14897 / NBRC 102108 / NRRL B-24433 / ID139908)</name>
    <dbReference type="NCBI Taxonomy" id="479433"/>
    <lineage>
        <taxon>Bacteria</taxon>
        <taxon>Bacillati</taxon>
        <taxon>Actinomycetota</taxon>
        <taxon>Actinomycetes</taxon>
        <taxon>Catenulisporales</taxon>
        <taxon>Catenulisporaceae</taxon>
        <taxon>Catenulispora</taxon>
    </lineage>
</organism>
<dbReference type="eggNOG" id="COG0236">
    <property type="taxonomic scope" value="Bacteria"/>
</dbReference>
<dbReference type="Proteomes" id="UP000000851">
    <property type="component" value="Chromosome"/>
</dbReference>
<feature type="domain" description="Carrier" evidence="1">
    <location>
        <begin position="22"/>
        <end position="88"/>
    </location>
</feature>
<evidence type="ECO:0000259" key="1">
    <source>
        <dbReference type="Pfam" id="PF00550"/>
    </source>
</evidence>
<dbReference type="Gene3D" id="1.10.1200.10">
    <property type="entry name" value="ACP-like"/>
    <property type="match status" value="1"/>
</dbReference>
<dbReference type="InParanoid" id="C7Q957"/>
<protein>
    <submittedName>
        <fullName evidence="2">Putative acyl carrier protein</fullName>
    </submittedName>
</protein>
<dbReference type="AlphaFoldDB" id="C7Q957"/>
<evidence type="ECO:0000313" key="3">
    <source>
        <dbReference type="Proteomes" id="UP000000851"/>
    </source>
</evidence>
<keyword evidence="3" id="KW-1185">Reference proteome</keyword>
<gene>
    <name evidence="2" type="ordered locus">Caci_3471</name>
</gene>
<evidence type="ECO:0000313" key="2">
    <source>
        <dbReference type="EMBL" id="ACU72377.1"/>
    </source>
</evidence>
<name>C7Q957_CATAD</name>
<sequence>MSVETTTSDIGAGNAEAVLAEVAAMLRSILDEYALDDIDIEWNTRFHDDLELESVDLVTLAGMLAERYGERVNLAEFIADLGLEEIIELTVGQLVEHVTTALKNPSSSDAEMS</sequence>
<dbReference type="STRING" id="479433.Caci_3471"/>
<dbReference type="KEGG" id="cai:Caci_3471"/>
<dbReference type="HOGENOM" id="CLU_166206_0_0_11"/>
<accession>C7Q957</accession>
<dbReference type="RefSeq" id="WP_012787670.1">
    <property type="nucleotide sequence ID" value="NC_013131.1"/>
</dbReference>
<dbReference type="InterPro" id="IPR009081">
    <property type="entry name" value="PP-bd_ACP"/>
</dbReference>
<reference evidence="2 3" key="1">
    <citation type="journal article" date="2009" name="Stand. Genomic Sci.">
        <title>Complete genome sequence of Catenulispora acidiphila type strain (ID 139908).</title>
        <authorList>
            <person name="Copeland A."/>
            <person name="Lapidus A."/>
            <person name="Glavina Del Rio T."/>
            <person name="Nolan M."/>
            <person name="Lucas S."/>
            <person name="Chen F."/>
            <person name="Tice H."/>
            <person name="Cheng J.F."/>
            <person name="Bruce D."/>
            <person name="Goodwin L."/>
            <person name="Pitluck S."/>
            <person name="Mikhailova N."/>
            <person name="Pati A."/>
            <person name="Ivanova N."/>
            <person name="Mavromatis K."/>
            <person name="Chen A."/>
            <person name="Palaniappan K."/>
            <person name="Chain P."/>
            <person name="Land M."/>
            <person name="Hauser L."/>
            <person name="Chang Y.J."/>
            <person name="Jeffries C.D."/>
            <person name="Chertkov O."/>
            <person name="Brettin T."/>
            <person name="Detter J.C."/>
            <person name="Han C."/>
            <person name="Ali Z."/>
            <person name="Tindall B.J."/>
            <person name="Goker M."/>
            <person name="Bristow J."/>
            <person name="Eisen J.A."/>
            <person name="Markowitz V."/>
            <person name="Hugenholtz P."/>
            <person name="Kyrpides N.C."/>
            <person name="Klenk H.P."/>
        </authorList>
    </citation>
    <scope>NUCLEOTIDE SEQUENCE [LARGE SCALE GENOMIC DNA]</scope>
    <source>
        <strain evidence="3">DSM 44928 / JCM 14897 / NBRC 102108 / NRRL B-24433 / ID139908</strain>
    </source>
</reference>
<proteinExistence type="predicted"/>
<dbReference type="InterPro" id="IPR036736">
    <property type="entry name" value="ACP-like_sf"/>
</dbReference>